<dbReference type="PANTHER" id="PTHR39085">
    <property type="entry name" value="SLL0924 PROTEIN"/>
    <property type="match status" value="1"/>
</dbReference>
<comment type="caution">
    <text evidence="3">The sequence shown here is derived from an EMBL/GenBank/DDBJ whole genome shotgun (WGS) entry which is preliminary data.</text>
</comment>
<organism evidence="3 4">
    <name type="scientific">Fischerella thermalis JSC-11</name>
    <dbReference type="NCBI Taxonomy" id="741277"/>
    <lineage>
        <taxon>Bacteria</taxon>
        <taxon>Bacillati</taxon>
        <taxon>Cyanobacteriota</taxon>
        <taxon>Cyanophyceae</taxon>
        <taxon>Nostocales</taxon>
        <taxon>Hapalosiphonaceae</taxon>
        <taxon>Fischerella</taxon>
    </lineage>
</organism>
<keyword evidence="2" id="KW-0812">Transmembrane</keyword>
<keyword evidence="2" id="KW-0472">Membrane</keyword>
<feature type="transmembrane region" description="Helical" evidence="2">
    <location>
        <begin position="34"/>
        <end position="54"/>
    </location>
</feature>
<evidence type="ECO:0008006" key="5">
    <source>
        <dbReference type="Google" id="ProtNLM"/>
    </source>
</evidence>
<dbReference type="PATRIC" id="fig|741277.3.peg.1211"/>
<dbReference type="InterPro" id="IPR019250">
    <property type="entry name" value="DUF2227_metal-bd"/>
</dbReference>
<feature type="region of interest" description="Disordered" evidence="1">
    <location>
        <begin position="175"/>
        <end position="202"/>
    </location>
</feature>
<keyword evidence="2" id="KW-1133">Transmembrane helix</keyword>
<protein>
    <recommendedName>
        <fullName evidence="5">Metal-binding protein</fullName>
    </recommendedName>
</protein>
<sequence>MPSGQTHDRITLWALPFVAGATFAQTKSGNLTLLVASGFMFGGLMFGPDLDIYSRQYQRWGLLRWIWIPYQKSLRHRSFLSHGPIIGTTLRVIYLSGVVGILVILGTVVAQILGNGDWSRQFLNETVGRSLNHIPELLALFLGLELGAMSHSLSDWSNSAYKRFQKQGVRGLLPRAKMKKRKRTTTQSNRTRTKRASKAKKH</sequence>
<name>G6FQ81_9CYAN</name>
<proteinExistence type="predicted"/>
<dbReference type="Pfam" id="PF09988">
    <property type="entry name" value="DUF2227"/>
    <property type="match status" value="1"/>
</dbReference>
<keyword evidence="4" id="KW-1185">Reference proteome</keyword>
<evidence type="ECO:0000256" key="2">
    <source>
        <dbReference type="SAM" id="Phobius"/>
    </source>
</evidence>
<dbReference type="PANTHER" id="PTHR39085:SF1">
    <property type="entry name" value="SLL0924 PROTEIN"/>
    <property type="match status" value="1"/>
</dbReference>
<reference evidence="3 4" key="1">
    <citation type="submission" date="2011-09" db="EMBL/GenBank/DDBJ databases">
        <title>The draft genome of Fischerella sp. JSC-11.</title>
        <authorList>
            <consortium name="US DOE Joint Genome Institute (JGI-PGF)"/>
            <person name="Lucas S."/>
            <person name="Han J."/>
            <person name="Lapidus A."/>
            <person name="Cheng J.-F."/>
            <person name="Goodwin L."/>
            <person name="Pitluck S."/>
            <person name="Peters L."/>
            <person name="Land M.L."/>
            <person name="Hauser L."/>
            <person name="Sarkisova S."/>
            <person name="Bryant D.A."/>
            <person name="Brown I."/>
            <person name="Woyke T.J."/>
        </authorList>
    </citation>
    <scope>NUCLEOTIDE SEQUENCE [LARGE SCALE GENOMIC DNA]</scope>
    <source>
        <strain evidence="3 4">JSC-11</strain>
    </source>
</reference>
<dbReference type="Proteomes" id="UP000004344">
    <property type="component" value="Unassembled WGS sequence"/>
</dbReference>
<evidence type="ECO:0000313" key="4">
    <source>
        <dbReference type="Proteomes" id="UP000004344"/>
    </source>
</evidence>
<gene>
    <name evidence="3" type="ORF">FJSC11DRAFT_1028</name>
</gene>
<dbReference type="EMBL" id="AGIZ01000003">
    <property type="protein sequence ID" value="EHC17966.1"/>
    <property type="molecule type" value="Genomic_DNA"/>
</dbReference>
<evidence type="ECO:0000256" key="1">
    <source>
        <dbReference type="SAM" id="MobiDB-lite"/>
    </source>
</evidence>
<dbReference type="RefSeq" id="WP_009455307.1">
    <property type="nucleotide sequence ID" value="NZ_AGIZ01000003.1"/>
</dbReference>
<feature type="transmembrane region" description="Helical" evidence="2">
    <location>
        <begin position="92"/>
        <end position="114"/>
    </location>
</feature>
<accession>G6FQ81</accession>
<feature type="compositionally biased region" description="Basic residues" evidence="1">
    <location>
        <begin position="191"/>
        <end position="202"/>
    </location>
</feature>
<dbReference type="GeneID" id="35798217"/>
<evidence type="ECO:0000313" key="3">
    <source>
        <dbReference type="EMBL" id="EHC17966.1"/>
    </source>
</evidence>
<dbReference type="AlphaFoldDB" id="G6FQ81"/>